<evidence type="ECO:0000256" key="6">
    <source>
        <dbReference type="ARBA" id="ARBA00023136"/>
    </source>
</evidence>
<keyword evidence="4 7" id="KW-0812">Transmembrane</keyword>
<accession>A0A7W2YIZ5</accession>
<dbReference type="PANTHER" id="PTHR33452:SF19">
    <property type="entry name" value="DOXX FAMILY PROTEIN"/>
    <property type="match status" value="1"/>
</dbReference>
<comment type="caution">
    <text evidence="8">The sequence shown here is derived from an EMBL/GenBank/DDBJ whole genome shotgun (WGS) entry which is preliminary data.</text>
</comment>
<dbReference type="InterPro" id="IPR032808">
    <property type="entry name" value="DoxX"/>
</dbReference>
<comment type="similarity">
    <text evidence="2">Belongs to the DoxX family.</text>
</comment>
<dbReference type="AlphaFoldDB" id="A0A7W2YIZ5"/>
<comment type="subcellular location">
    <subcellularLocation>
        <location evidence="1">Cell membrane</location>
        <topology evidence="1">Multi-pass membrane protein</topology>
    </subcellularLocation>
</comment>
<evidence type="ECO:0000256" key="3">
    <source>
        <dbReference type="ARBA" id="ARBA00022475"/>
    </source>
</evidence>
<protein>
    <submittedName>
        <fullName evidence="8">DoxX family protein</fullName>
    </submittedName>
</protein>
<feature type="transmembrane region" description="Helical" evidence="7">
    <location>
        <begin position="99"/>
        <end position="119"/>
    </location>
</feature>
<organism evidence="8 9">
    <name type="scientific">Sediminihaliea albiluteola</name>
    <dbReference type="NCBI Taxonomy" id="2758564"/>
    <lineage>
        <taxon>Bacteria</taxon>
        <taxon>Pseudomonadati</taxon>
        <taxon>Pseudomonadota</taxon>
        <taxon>Gammaproteobacteria</taxon>
        <taxon>Cellvibrionales</taxon>
        <taxon>Halieaceae</taxon>
        <taxon>Sediminihaliea</taxon>
    </lineage>
</organism>
<evidence type="ECO:0000256" key="1">
    <source>
        <dbReference type="ARBA" id="ARBA00004651"/>
    </source>
</evidence>
<dbReference type="Pfam" id="PF07681">
    <property type="entry name" value="DoxX"/>
    <property type="match status" value="1"/>
</dbReference>
<keyword evidence="5 7" id="KW-1133">Transmembrane helix</keyword>
<evidence type="ECO:0000313" key="8">
    <source>
        <dbReference type="EMBL" id="MBA6413016.1"/>
    </source>
</evidence>
<gene>
    <name evidence="8" type="ORF">H2508_07815</name>
</gene>
<dbReference type="Proteomes" id="UP000539350">
    <property type="component" value="Unassembled WGS sequence"/>
</dbReference>
<feature type="transmembrane region" description="Helical" evidence="7">
    <location>
        <begin position="70"/>
        <end position="92"/>
    </location>
</feature>
<evidence type="ECO:0000256" key="7">
    <source>
        <dbReference type="SAM" id="Phobius"/>
    </source>
</evidence>
<evidence type="ECO:0000256" key="2">
    <source>
        <dbReference type="ARBA" id="ARBA00006679"/>
    </source>
</evidence>
<reference evidence="8 9" key="1">
    <citation type="submission" date="2020-07" db="EMBL/GenBank/DDBJ databases">
        <title>Halieaceae bacterium, F7430, whole genome shotgun sequencing project.</title>
        <authorList>
            <person name="Jiang S."/>
            <person name="Liu Z.W."/>
            <person name="Du Z.J."/>
        </authorList>
    </citation>
    <scope>NUCLEOTIDE SEQUENCE [LARGE SCALE GENOMIC DNA]</scope>
    <source>
        <strain evidence="8 9">F7430</strain>
    </source>
</reference>
<dbReference type="PANTHER" id="PTHR33452">
    <property type="entry name" value="OXIDOREDUCTASE CATD-RELATED"/>
    <property type="match status" value="1"/>
</dbReference>
<proteinExistence type="inferred from homology"/>
<keyword evidence="9" id="KW-1185">Reference proteome</keyword>
<dbReference type="RefSeq" id="WP_182171516.1">
    <property type="nucleotide sequence ID" value="NZ_JACFXU010000014.1"/>
</dbReference>
<dbReference type="InterPro" id="IPR051907">
    <property type="entry name" value="DoxX-like_oxidoreductase"/>
</dbReference>
<feature type="transmembrane region" description="Helical" evidence="7">
    <location>
        <begin position="163"/>
        <end position="182"/>
    </location>
</feature>
<dbReference type="GO" id="GO:0005886">
    <property type="term" value="C:plasma membrane"/>
    <property type="evidence" value="ECO:0007669"/>
    <property type="project" value="UniProtKB-SubCell"/>
</dbReference>
<evidence type="ECO:0000256" key="4">
    <source>
        <dbReference type="ARBA" id="ARBA00022692"/>
    </source>
</evidence>
<keyword evidence="3" id="KW-1003">Cell membrane</keyword>
<name>A0A7W2YIZ5_9GAMM</name>
<dbReference type="EMBL" id="JACFXU010000014">
    <property type="protein sequence ID" value="MBA6413016.1"/>
    <property type="molecule type" value="Genomic_DNA"/>
</dbReference>
<evidence type="ECO:0000313" key="9">
    <source>
        <dbReference type="Proteomes" id="UP000539350"/>
    </source>
</evidence>
<sequence>MNALVKAYYALHNSLLTPLRHLDGLAPLAIRLYLAPVFLLAGSGKIANMDNTIEWFGNSEWGLALPFPELLAPLAAYTEFIGALFLLAGLAVRWVSIPLMVTMLVAAITVHWGNGWAAIADSSAQDVALRLGEAKEILREHGNYHWLTEKGNFVILNNGIEFAATYFIMLLALLCMGGGRYLSADYFISRLYPPPSKPSL</sequence>
<evidence type="ECO:0000256" key="5">
    <source>
        <dbReference type="ARBA" id="ARBA00022989"/>
    </source>
</evidence>
<keyword evidence="6 7" id="KW-0472">Membrane</keyword>